<dbReference type="AlphaFoldDB" id="A0A4D7AN39"/>
<evidence type="ECO:0000313" key="2">
    <source>
        <dbReference type="EMBL" id="QCI60669.1"/>
    </source>
</evidence>
<reference evidence="2" key="2">
    <citation type="journal article" date="2020" name="Int. J. Syst. Evol. Microbiol.">
        <title>Dysosmobacter welbionis gen. nov., sp. nov., isolated from human faeces and emended description of the genus Oscillibacter.</title>
        <authorList>
            <person name="Le Roy T."/>
            <person name="Van der Smissen P."/>
            <person name="Paquot A."/>
            <person name="Delzenne N."/>
            <person name="Muccioli G.G."/>
            <person name="Collet J.F."/>
            <person name="Cani P.D."/>
        </authorList>
    </citation>
    <scope>NUCLEOTIDE SEQUENCE</scope>
    <source>
        <strain evidence="2">J115</strain>
    </source>
</reference>
<organism evidence="2 3">
    <name type="scientific">Dysosmobacter welbionis</name>
    <dbReference type="NCBI Taxonomy" id="2093857"/>
    <lineage>
        <taxon>Bacteria</taxon>
        <taxon>Bacillati</taxon>
        <taxon>Bacillota</taxon>
        <taxon>Clostridia</taxon>
        <taxon>Eubacteriales</taxon>
        <taxon>Oscillospiraceae</taxon>
        <taxon>Dysosmobacter</taxon>
    </lineage>
</organism>
<evidence type="ECO:0008006" key="4">
    <source>
        <dbReference type="Google" id="ProtNLM"/>
    </source>
</evidence>
<protein>
    <recommendedName>
        <fullName evidence="4">Peptidase C39-like domain-containing protein</fullName>
    </recommendedName>
</protein>
<name>A0A4D7AN39_9FIRM</name>
<dbReference type="EMBL" id="CP034413">
    <property type="protein sequence ID" value="QCI60669.1"/>
    <property type="molecule type" value="Genomic_DNA"/>
</dbReference>
<accession>A0A4D7AN39</accession>
<dbReference type="RefSeq" id="WP_136891092.1">
    <property type="nucleotide sequence ID" value="NZ_CP034413.3"/>
</dbReference>
<keyword evidence="3" id="KW-1185">Reference proteome</keyword>
<reference evidence="2" key="3">
    <citation type="submission" date="2021-06" db="EMBL/GenBank/DDBJ databases">
        <authorList>
            <person name="Le Roy T."/>
            <person name="Van der Smissen P."/>
            <person name="Delzenne N."/>
            <person name="Muccioli G."/>
            <person name="Collet J.F."/>
            <person name="Cani P.D."/>
        </authorList>
    </citation>
    <scope>NUCLEOTIDE SEQUENCE</scope>
    <source>
        <strain evidence="2">J115</strain>
    </source>
</reference>
<dbReference type="EMBL" id="CP034413">
    <property type="protein sequence ID" value="QCI59078.1"/>
    <property type="molecule type" value="Genomic_DNA"/>
</dbReference>
<dbReference type="Proteomes" id="UP000298642">
    <property type="component" value="Chromosome"/>
</dbReference>
<dbReference type="KEGG" id="obj:EIO64_16865"/>
<proteinExistence type="predicted"/>
<evidence type="ECO:0000313" key="1">
    <source>
        <dbReference type="EMBL" id="QCI59078.1"/>
    </source>
</evidence>
<evidence type="ECO:0000313" key="3">
    <source>
        <dbReference type="Proteomes" id="UP000298642"/>
    </source>
</evidence>
<reference evidence="3" key="1">
    <citation type="submission" date="2018-12" db="EMBL/GenBank/DDBJ databases">
        <title>Dusodibacter welbiota gen. nov., sp. nov., isolated from human faeces and emended description of the Oscillibacter genus.</title>
        <authorList>
            <person name="Le Roy T."/>
            <person name="Van der Smissen P."/>
            <person name="Delzenne N."/>
            <person name="Muccioli G."/>
            <person name="Collet J.F."/>
            <person name="Cani P.D."/>
        </authorList>
    </citation>
    <scope>NUCLEOTIDE SEQUENCE [LARGE SCALE GENOMIC DNA]</scope>
    <source>
        <strain evidence="3">J115</strain>
    </source>
</reference>
<sequence length="126" mass="14437">MTTESNMFEFYNPNPYEKNVGDCTVRAISKALEQDWYRTYLGLCIEGAVRGDMPSANATWGAYLRRHGFRRDMAPEDMTVAEFAMGHPNGTYILALSGHVVCLQDGVIYDTWHSEHETVLYYWQKG</sequence>
<dbReference type="KEGG" id="obj:EIO64_07490"/>
<gene>
    <name evidence="1" type="ORF">EIO64_07490</name>
    <name evidence="2" type="ORF">EIO64_16865</name>
</gene>